<evidence type="ECO:0000313" key="2">
    <source>
        <dbReference type="EMBL" id="KAE8355800.1"/>
    </source>
</evidence>
<dbReference type="AlphaFoldDB" id="A0A5N6ZI53"/>
<reference evidence="3" key="1">
    <citation type="submission" date="2019-04" db="EMBL/GenBank/DDBJ databases">
        <title>Friends and foes A comparative genomics studyof 23 Aspergillus species from section Flavi.</title>
        <authorList>
            <consortium name="DOE Joint Genome Institute"/>
            <person name="Kjaerbolling I."/>
            <person name="Vesth T."/>
            <person name="Frisvad J.C."/>
            <person name="Nybo J.L."/>
            <person name="Theobald S."/>
            <person name="Kildgaard S."/>
            <person name="Isbrandt T."/>
            <person name="Kuo A."/>
            <person name="Sato A."/>
            <person name="Lyhne E.K."/>
            <person name="Kogle M.E."/>
            <person name="Wiebenga A."/>
            <person name="Kun R.S."/>
            <person name="Lubbers R.J."/>
            <person name="Makela M.R."/>
            <person name="Barry K."/>
            <person name="Chovatia M."/>
            <person name="Clum A."/>
            <person name="Daum C."/>
            <person name="Haridas S."/>
            <person name="He G."/>
            <person name="LaButti K."/>
            <person name="Lipzen A."/>
            <person name="Mondo S."/>
            <person name="Riley R."/>
            <person name="Salamov A."/>
            <person name="Simmons B.A."/>
            <person name="Magnuson J.K."/>
            <person name="Henrissat B."/>
            <person name="Mortensen U.H."/>
            <person name="Larsen T.O."/>
            <person name="Devries R.P."/>
            <person name="Grigoriev I.V."/>
            <person name="Machida M."/>
            <person name="Baker S.E."/>
            <person name="Andersen M.R."/>
        </authorList>
    </citation>
    <scope>NUCLEOTIDE SEQUENCE [LARGE SCALE GENOMIC DNA]</scope>
    <source>
        <strain evidence="3">CBS 553.77</strain>
    </source>
</reference>
<dbReference type="Proteomes" id="UP000327118">
    <property type="component" value="Unassembled WGS sequence"/>
</dbReference>
<dbReference type="OrthoDB" id="5215637at2759"/>
<proteinExistence type="predicted"/>
<evidence type="ECO:0000313" key="3">
    <source>
        <dbReference type="Proteomes" id="UP000327118"/>
    </source>
</evidence>
<feature type="region of interest" description="Disordered" evidence="1">
    <location>
        <begin position="37"/>
        <end position="57"/>
    </location>
</feature>
<feature type="compositionally biased region" description="Low complexity" evidence="1">
    <location>
        <begin position="37"/>
        <end position="53"/>
    </location>
</feature>
<keyword evidence="3" id="KW-1185">Reference proteome</keyword>
<accession>A0A5N6ZI53</accession>
<name>A0A5N6ZI53_9EURO</name>
<protein>
    <submittedName>
        <fullName evidence="2">Uncharacterized protein</fullName>
    </submittedName>
</protein>
<dbReference type="EMBL" id="ML739047">
    <property type="protein sequence ID" value="KAE8355800.1"/>
    <property type="molecule type" value="Genomic_DNA"/>
</dbReference>
<organism evidence="2 3">
    <name type="scientific">Aspergillus coremiiformis</name>
    <dbReference type="NCBI Taxonomy" id="138285"/>
    <lineage>
        <taxon>Eukaryota</taxon>
        <taxon>Fungi</taxon>
        <taxon>Dikarya</taxon>
        <taxon>Ascomycota</taxon>
        <taxon>Pezizomycotina</taxon>
        <taxon>Eurotiomycetes</taxon>
        <taxon>Eurotiomycetidae</taxon>
        <taxon>Eurotiales</taxon>
        <taxon>Aspergillaceae</taxon>
        <taxon>Aspergillus</taxon>
        <taxon>Aspergillus subgen. Circumdati</taxon>
    </lineage>
</organism>
<evidence type="ECO:0000256" key="1">
    <source>
        <dbReference type="SAM" id="MobiDB-lite"/>
    </source>
</evidence>
<gene>
    <name evidence="2" type="ORF">BDV28DRAFT_145855</name>
</gene>
<sequence>MTVTQVPIACSASSGSSFVPDGSLVAGYAALTNVSSLSASNSTSGNDTSSSSSDLRDVAMGPGRVCPWLGVLAIRAIIWVLFERRKALAAAATAAGVGPGGWAGGSGGNGNWDCCSVGGCG</sequence>